<comment type="caution">
    <text evidence="2">The sequence shown here is derived from an EMBL/GenBank/DDBJ whole genome shotgun (WGS) entry which is preliminary data.</text>
</comment>
<dbReference type="InterPro" id="IPR032675">
    <property type="entry name" value="LRR_dom_sf"/>
</dbReference>
<organism evidence="2 3">
    <name type="scientific">Marasmiellus scandens</name>
    <dbReference type="NCBI Taxonomy" id="2682957"/>
    <lineage>
        <taxon>Eukaryota</taxon>
        <taxon>Fungi</taxon>
        <taxon>Dikarya</taxon>
        <taxon>Basidiomycota</taxon>
        <taxon>Agaricomycotina</taxon>
        <taxon>Agaricomycetes</taxon>
        <taxon>Agaricomycetidae</taxon>
        <taxon>Agaricales</taxon>
        <taxon>Marasmiineae</taxon>
        <taxon>Omphalotaceae</taxon>
        <taxon>Marasmiellus</taxon>
    </lineage>
</organism>
<dbReference type="Pfam" id="PF12937">
    <property type="entry name" value="F-box-like"/>
    <property type="match status" value="1"/>
</dbReference>
<accession>A0ABR1JLB7</accession>
<dbReference type="Proteomes" id="UP001498398">
    <property type="component" value="Unassembled WGS sequence"/>
</dbReference>
<name>A0ABR1JLB7_9AGAR</name>
<dbReference type="SUPFAM" id="SSF81383">
    <property type="entry name" value="F-box domain"/>
    <property type="match status" value="1"/>
</dbReference>
<dbReference type="EMBL" id="JBANRG010000011">
    <property type="protein sequence ID" value="KAK7462445.1"/>
    <property type="molecule type" value="Genomic_DNA"/>
</dbReference>
<keyword evidence="3" id="KW-1185">Reference proteome</keyword>
<dbReference type="Gene3D" id="1.20.1280.50">
    <property type="match status" value="1"/>
</dbReference>
<dbReference type="InterPro" id="IPR001810">
    <property type="entry name" value="F-box_dom"/>
</dbReference>
<sequence>MDNPPFFVPELLRAIFDQLGRVDQVSCALVCQSWSEVALDAVWYEVKDVGALANIFWPVERDYSSNAAIEYRFKYPGPGVGRWSHFEKRYRNRIRILRGSADRVVSPLLNGIQRIQSCLPILPNLHTLEWSCTGPDELLDSVMFMHPGIRACIFTCEDPSDPGTPLLFEAAQTRMPHLVRFEFNIPPQTDVSSLMSLLTNLPCIEHLAIPAFQDASPVLTYLVSSTALKSLKLGSYLFSDFGRLAAVTTGSSLGADSFRVLESLTLTVLRYEAACRFFQNYTLCNLRIVTLITLNVEEATSVGTLFQQLSESCPEITGLRVGFVEELGTEVGRRYLSPRSGLINFDVLKKIFPCKKITDFEFCHPYILDLGDSDMEQIGLAWPQVEWLHLSHNSCVDLGSSRVTLRAVNILKRCCPKLKYLGLLFNTSVPYTPSYTSPNSSDIKLAELTSLHVGRSKLSYDLTPADIQRLSMGFAEVCGCTFRWSPDNDERWKIVGAAVETYVAMFKVIWEQGDEIHRLEREAASV</sequence>
<evidence type="ECO:0000313" key="2">
    <source>
        <dbReference type="EMBL" id="KAK7462445.1"/>
    </source>
</evidence>
<evidence type="ECO:0000259" key="1">
    <source>
        <dbReference type="Pfam" id="PF12937"/>
    </source>
</evidence>
<gene>
    <name evidence="2" type="ORF">VKT23_008044</name>
</gene>
<reference evidence="2 3" key="1">
    <citation type="submission" date="2024-01" db="EMBL/GenBank/DDBJ databases">
        <title>A draft genome for the cacao thread blight pathogen Marasmiellus scandens.</title>
        <authorList>
            <person name="Baruah I.K."/>
            <person name="Leung J."/>
            <person name="Bukari Y."/>
            <person name="Amoako-Attah I."/>
            <person name="Meinhardt L.W."/>
            <person name="Bailey B.A."/>
            <person name="Cohen S.P."/>
        </authorList>
    </citation>
    <scope>NUCLEOTIDE SEQUENCE [LARGE SCALE GENOMIC DNA]</scope>
    <source>
        <strain evidence="2 3">GH-19</strain>
    </source>
</reference>
<proteinExistence type="predicted"/>
<evidence type="ECO:0000313" key="3">
    <source>
        <dbReference type="Proteomes" id="UP001498398"/>
    </source>
</evidence>
<protein>
    <recommendedName>
        <fullName evidence="1">F-box domain-containing protein</fullName>
    </recommendedName>
</protein>
<dbReference type="InterPro" id="IPR036047">
    <property type="entry name" value="F-box-like_dom_sf"/>
</dbReference>
<dbReference type="Gene3D" id="3.80.10.10">
    <property type="entry name" value="Ribonuclease Inhibitor"/>
    <property type="match status" value="1"/>
</dbReference>
<feature type="domain" description="F-box" evidence="1">
    <location>
        <begin position="9"/>
        <end position="45"/>
    </location>
</feature>
<dbReference type="SUPFAM" id="SSF52047">
    <property type="entry name" value="RNI-like"/>
    <property type="match status" value="1"/>
</dbReference>